<dbReference type="EMBL" id="CP000254">
    <property type="protein sequence ID" value="ABD41883.1"/>
    <property type="molecule type" value="Genomic_DNA"/>
</dbReference>
<reference evidence="2" key="1">
    <citation type="journal article" date="2016" name="Stand. Genomic Sci.">
        <title>Complete genome sequence of Methanospirillum hungatei type strain JF1.</title>
        <authorList>
            <person name="Gunsalus R.P."/>
            <person name="Cook L.E."/>
            <person name="Crable B."/>
            <person name="Rohlin L."/>
            <person name="McDonald E."/>
            <person name="Mouttaki H."/>
            <person name="Sieber J.R."/>
            <person name="Poweleit N."/>
            <person name="Zhou H."/>
            <person name="Lapidus A.L."/>
            <person name="Daligault H.E."/>
            <person name="Land M."/>
            <person name="Gilna P."/>
            <person name="Ivanova N."/>
            <person name="Kyrpides N."/>
            <person name="Culley D.E."/>
            <person name="McInerney M.J."/>
        </authorList>
    </citation>
    <scope>NUCLEOTIDE SEQUENCE [LARGE SCALE GENOMIC DNA]</scope>
    <source>
        <strain evidence="2">ATCC 27890 / DSM 864 / NBRC 100397 / JF-1</strain>
    </source>
</reference>
<sequence>MESGDEEYPCISEYAILTIEGYCMLNLDYIMKKDPYNYHHMQDGSFQEVDNPLYDPSCKPEPYPDGCLHSVNTSCISCIHFGWCEADEDSDDEESAFSPTD</sequence>
<dbReference type="RefSeq" id="WP_011449141.1">
    <property type="nucleotide sequence ID" value="NC_007796.1"/>
</dbReference>
<accession>Q2FTY6</accession>
<proteinExistence type="predicted"/>
<dbReference type="GeneID" id="3922983"/>
<dbReference type="EnsemblBacteria" id="ABD41883">
    <property type="protein sequence ID" value="ABD41883"/>
    <property type="gene ID" value="Mhun_2178"/>
</dbReference>
<dbReference type="OrthoDB" id="383179at2157"/>
<dbReference type="KEGG" id="mhu:Mhun_2178"/>
<evidence type="ECO:0000313" key="2">
    <source>
        <dbReference type="Proteomes" id="UP000001941"/>
    </source>
</evidence>
<protein>
    <submittedName>
        <fullName evidence="1">Uncharacterized protein</fullName>
    </submittedName>
</protein>
<dbReference type="AlphaFoldDB" id="Q2FTY6"/>
<evidence type="ECO:0000313" key="1">
    <source>
        <dbReference type="EMBL" id="ABD41883.1"/>
    </source>
</evidence>
<dbReference type="HOGENOM" id="CLU_2285043_0_0_2"/>
<gene>
    <name evidence="1" type="ordered locus">Mhun_2178</name>
</gene>
<name>Q2FTY6_METHJ</name>
<dbReference type="InParanoid" id="Q2FTY6"/>
<dbReference type="Proteomes" id="UP000001941">
    <property type="component" value="Chromosome"/>
</dbReference>
<keyword evidence="2" id="KW-1185">Reference proteome</keyword>
<organism evidence="1 2">
    <name type="scientific">Methanospirillum hungatei JF-1 (strain ATCC 27890 / DSM 864 / NBRC 100397 / JF-1)</name>
    <dbReference type="NCBI Taxonomy" id="323259"/>
    <lineage>
        <taxon>Archaea</taxon>
        <taxon>Methanobacteriati</taxon>
        <taxon>Methanobacteriota</taxon>
        <taxon>Stenosarchaea group</taxon>
        <taxon>Methanomicrobia</taxon>
        <taxon>Methanomicrobiales</taxon>
        <taxon>Methanospirillaceae</taxon>
        <taxon>Methanospirillum</taxon>
    </lineage>
</organism>